<dbReference type="RefSeq" id="WP_067438937.1">
    <property type="nucleotide sequence ID" value="NZ_CP016438.1"/>
</dbReference>
<accession>A0A1B1MGE8</accession>
<dbReference type="EMBL" id="CP016438">
    <property type="protein sequence ID" value="ANS67696.1"/>
    <property type="molecule type" value="Genomic_DNA"/>
</dbReference>
<dbReference type="PANTHER" id="PTHR42847:SF4">
    <property type="entry name" value="ALKANESULFONATE MONOOXYGENASE-RELATED"/>
    <property type="match status" value="1"/>
</dbReference>
<dbReference type="SUPFAM" id="SSF51679">
    <property type="entry name" value="Bacterial luciferase-like"/>
    <property type="match status" value="1"/>
</dbReference>
<proteinExistence type="predicted"/>
<dbReference type="InterPro" id="IPR036661">
    <property type="entry name" value="Luciferase-like_sf"/>
</dbReference>
<dbReference type="PANTHER" id="PTHR42847">
    <property type="entry name" value="ALKANESULFONATE MONOOXYGENASE"/>
    <property type="match status" value="1"/>
</dbReference>
<dbReference type="InterPro" id="IPR050172">
    <property type="entry name" value="SsuD_RutA_monooxygenase"/>
</dbReference>
<dbReference type="AlphaFoldDB" id="A0A1B1MGE8"/>
<dbReference type="InterPro" id="IPR011251">
    <property type="entry name" value="Luciferase-like_dom"/>
</dbReference>
<dbReference type="Gene3D" id="3.20.20.30">
    <property type="entry name" value="Luciferase-like domain"/>
    <property type="match status" value="1"/>
</dbReference>
<protein>
    <submittedName>
        <fullName evidence="1">Luciferase</fullName>
    </submittedName>
</protein>
<reference evidence="1 2" key="1">
    <citation type="submission" date="2016-07" db="EMBL/GenBank/DDBJ databases">
        <title>Enhancement of antibiotic productionsby engineered nitrateutilization in actinobacteria.</title>
        <authorList>
            <person name="Meng S.C."/>
        </authorList>
    </citation>
    <scope>NUCLEOTIDE SEQUENCE [LARGE SCALE GENOMIC DNA]</scope>
    <source>
        <strain evidence="1 2">NRRL 2936</strain>
    </source>
</reference>
<gene>
    <name evidence="1" type="ORF">SLINC_5472</name>
</gene>
<dbReference type="STRING" id="1915.SLINC_5472"/>
<sequence length="292" mass="31784">MKFGVLILPEERWEASRDRWLEADELGYDHAWTYDHLSWRTLRDGPWFGAVPVLAAAAAVTRRIALGPLVASPNFRHPVTFAKELLTLDDISGGRMIVGLGSGAPGADTAVLGEDALSPSERADRWSEFVRFTDELLREPATTRRGNHYTAVDARMHPGALARPRPPLALAAAGPRAMALTAQCADIWITMGSSGRRDARPSLDEAVRQLHRMRRIWADAGRDPADLRSLVHAGRVGAPLHDTGAFGEFAAACAEAGFTDLVLPWPRSSGVFEGSPRLVAEVAERVMPTLRG</sequence>
<dbReference type="KEGG" id="sls:SLINC_5472"/>
<keyword evidence="2" id="KW-1185">Reference proteome</keyword>
<dbReference type="GO" id="GO:0008726">
    <property type="term" value="F:alkanesulfonate monooxygenase activity"/>
    <property type="evidence" value="ECO:0007669"/>
    <property type="project" value="TreeGrafter"/>
</dbReference>
<dbReference type="PATRIC" id="fig|1915.4.peg.6070"/>
<evidence type="ECO:0000313" key="1">
    <source>
        <dbReference type="EMBL" id="ANS67696.1"/>
    </source>
</evidence>
<dbReference type="Pfam" id="PF00296">
    <property type="entry name" value="Bac_luciferase"/>
    <property type="match status" value="1"/>
</dbReference>
<dbReference type="Proteomes" id="UP000092598">
    <property type="component" value="Chromosome"/>
</dbReference>
<name>A0A1B1MGE8_STRLN</name>
<organism evidence="1 2">
    <name type="scientific">Streptomyces lincolnensis</name>
    <dbReference type="NCBI Taxonomy" id="1915"/>
    <lineage>
        <taxon>Bacteria</taxon>
        <taxon>Bacillati</taxon>
        <taxon>Actinomycetota</taxon>
        <taxon>Actinomycetes</taxon>
        <taxon>Kitasatosporales</taxon>
        <taxon>Streptomycetaceae</taxon>
        <taxon>Streptomyces</taxon>
    </lineage>
</organism>
<evidence type="ECO:0000313" key="2">
    <source>
        <dbReference type="Proteomes" id="UP000092598"/>
    </source>
</evidence>
<dbReference type="GO" id="GO:0046306">
    <property type="term" value="P:alkanesulfonate catabolic process"/>
    <property type="evidence" value="ECO:0007669"/>
    <property type="project" value="TreeGrafter"/>
</dbReference>